<dbReference type="GO" id="GO:0016779">
    <property type="term" value="F:nucleotidyltransferase activity"/>
    <property type="evidence" value="ECO:0007669"/>
    <property type="project" value="InterPro"/>
</dbReference>
<dbReference type="Proteomes" id="UP000000849">
    <property type="component" value="Chromosome"/>
</dbReference>
<dbReference type="InterPro" id="IPR043519">
    <property type="entry name" value="NT_sf"/>
</dbReference>
<dbReference type="Pfam" id="PF01909">
    <property type="entry name" value="NTP_transf_2"/>
    <property type="match status" value="1"/>
</dbReference>
<feature type="domain" description="Polymerase nucleotidyl transferase" evidence="1">
    <location>
        <begin position="66"/>
        <end position="91"/>
    </location>
</feature>
<gene>
    <name evidence="2" type="ordered locus">Cfla_3581</name>
</gene>
<proteinExistence type="predicted"/>
<keyword evidence="3" id="KW-1185">Reference proteome</keyword>
<accession>D5UDJ7</accession>
<evidence type="ECO:0000313" key="3">
    <source>
        <dbReference type="Proteomes" id="UP000000849"/>
    </source>
</evidence>
<evidence type="ECO:0000259" key="1">
    <source>
        <dbReference type="Pfam" id="PF01909"/>
    </source>
</evidence>
<dbReference type="InterPro" id="IPR002934">
    <property type="entry name" value="Polymerase_NTP_transf_dom"/>
</dbReference>
<reference evidence="2 3" key="1">
    <citation type="journal article" date="2010" name="Stand. Genomic Sci.">
        <title>Complete genome sequence of Cellulomonas flavigena type strain (134).</title>
        <authorList>
            <person name="Abt B."/>
            <person name="Foster B."/>
            <person name="Lapidus A."/>
            <person name="Clum A."/>
            <person name="Sun H."/>
            <person name="Pukall R."/>
            <person name="Lucas S."/>
            <person name="Glavina Del Rio T."/>
            <person name="Nolan M."/>
            <person name="Tice H."/>
            <person name="Cheng J.F."/>
            <person name="Pitluck S."/>
            <person name="Liolios K."/>
            <person name="Ivanova N."/>
            <person name="Mavromatis K."/>
            <person name="Ovchinnikova G."/>
            <person name="Pati A."/>
            <person name="Goodwin L."/>
            <person name="Chen A."/>
            <person name="Palaniappan K."/>
            <person name="Land M."/>
            <person name="Hauser L."/>
            <person name="Chang Y.J."/>
            <person name="Jeffries C.D."/>
            <person name="Rohde M."/>
            <person name="Goker M."/>
            <person name="Woyke T."/>
            <person name="Bristow J."/>
            <person name="Eisen J.A."/>
            <person name="Markowitz V."/>
            <person name="Hugenholtz P."/>
            <person name="Kyrpides N.C."/>
            <person name="Klenk H.P."/>
        </authorList>
    </citation>
    <scope>NUCLEOTIDE SEQUENCE [LARGE SCALE GENOMIC DNA]</scope>
    <source>
        <strain evidence="3">ATCC 482 / DSM 20109 / BCRC 11376 / JCM 18109 / NBRC 3775 / NCIMB 8073 / NRS 134</strain>
    </source>
</reference>
<dbReference type="CDD" id="cd05403">
    <property type="entry name" value="NT_KNTase_like"/>
    <property type="match status" value="1"/>
</dbReference>
<sequence>MDTTHLPLRWPGDPGRRARDLGCVVNDPDEGVAADGTVRTGARRDRVPAVFEDVLRDAVAGVEGSGASLYVYGSVATGRARPGSSDVDLLTIDLTDATSLARRLSARYADRCRGVEIAAAAGDELVGDSDAAYGLRVFLRHYCVHLTGPDPAATLRAYPADARAARGLNGDLGQHLLRWRQRLETGSESADRLGARVGRKTLLAVAGLVSVHDGTWTTDRTRAARRWGEIEPTLAAPLATLHGWAHDGPPSTCDDVRRALGHDGVVAAVVALFDRRIGSWQAPAAGG</sequence>
<dbReference type="SUPFAM" id="SSF81301">
    <property type="entry name" value="Nucleotidyltransferase"/>
    <property type="match status" value="1"/>
</dbReference>
<evidence type="ECO:0000313" key="2">
    <source>
        <dbReference type="EMBL" id="ADG76453.1"/>
    </source>
</evidence>
<dbReference type="AlphaFoldDB" id="D5UDJ7"/>
<dbReference type="eggNOG" id="COG1708">
    <property type="taxonomic scope" value="Bacteria"/>
</dbReference>
<dbReference type="EMBL" id="CP001964">
    <property type="protein sequence ID" value="ADG76453.1"/>
    <property type="molecule type" value="Genomic_DNA"/>
</dbReference>
<protein>
    <submittedName>
        <fullName evidence="2">DNA polymerase beta domain protein region</fullName>
    </submittedName>
</protein>
<dbReference type="HOGENOM" id="CLU_1064901_0_0_11"/>
<organism evidence="2 3">
    <name type="scientific">Cellulomonas flavigena (strain ATCC 482 / DSM 20109 / BCRC 11376 / JCM 18109 / NBRC 3775 / NCIMB 8073 / NRS 134)</name>
    <dbReference type="NCBI Taxonomy" id="446466"/>
    <lineage>
        <taxon>Bacteria</taxon>
        <taxon>Bacillati</taxon>
        <taxon>Actinomycetota</taxon>
        <taxon>Actinomycetes</taxon>
        <taxon>Micrococcales</taxon>
        <taxon>Cellulomonadaceae</taxon>
        <taxon>Cellulomonas</taxon>
    </lineage>
</organism>
<dbReference type="KEGG" id="cfl:Cfla_3581"/>
<dbReference type="STRING" id="446466.Cfla_3581"/>
<name>D5UDJ7_CELFN</name>
<dbReference type="OrthoDB" id="5143979at2"/>